<sequence>MGSGRPIDANAWAVAVADQKSTPKPTSDSCASAGAARNFATSGGRTQVLRREVTGMDARQALRPRMGRSARSS</sequence>
<evidence type="ECO:0000256" key="1">
    <source>
        <dbReference type="SAM" id="MobiDB-lite"/>
    </source>
</evidence>
<dbReference type="Proteomes" id="UP000247620">
    <property type="component" value="Unassembled WGS sequence"/>
</dbReference>
<dbReference type="AlphaFoldDB" id="A0A2V4HFD8"/>
<evidence type="ECO:0000313" key="2">
    <source>
        <dbReference type="EMBL" id="PYB76388.1"/>
    </source>
</evidence>
<feature type="region of interest" description="Disordered" evidence="1">
    <location>
        <begin position="41"/>
        <end position="73"/>
    </location>
</feature>
<reference evidence="2 3" key="1">
    <citation type="submission" date="2018-06" db="EMBL/GenBank/DDBJ databases">
        <title>Pseudomonas diversity within urban Lake Michigan freshwaters.</title>
        <authorList>
            <person name="Batrich M."/>
            <person name="Hatzopoulos T."/>
            <person name="Putonti C."/>
        </authorList>
    </citation>
    <scope>NUCLEOTIDE SEQUENCE [LARGE SCALE GENOMIC DNA]</scope>
    <source>
        <strain evidence="2 3">LBp-160603</strain>
    </source>
</reference>
<protein>
    <submittedName>
        <fullName evidence="2">Uncharacterized protein</fullName>
    </submittedName>
</protein>
<comment type="caution">
    <text evidence="2">The sequence shown here is derived from an EMBL/GenBank/DDBJ whole genome shotgun (WGS) entry which is preliminary data.</text>
</comment>
<feature type="non-terminal residue" evidence="2">
    <location>
        <position position="73"/>
    </location>
</feature>
<gene>
    <name evidence="2" type="ORF">DMX07_21345</name>
</gene>
<name>A0A2V4HFD8_9PSED</name>
<evidence type="ECO:0000313" key="3">
    <source>
        <dbReference type="Proteomes" id="UP000247620"/>
    </source>
</evidence>
<dbReference type="EMBL" id="QJRO01000019">
    <property type="protein sequence ID" value="PYB76388.1"/>
    <property type="molecule type" value="Genomic_DNA"/>
</dbReference>
<accession>A0A2V4HFD8</accession>
<organism evidence="2 3">
    <name type="scientific">Pseudomonas soli</name>
    <dbReference type="NCBI Taxonomy" id="1306993"/>
    <lineage>
        <taxon>Bacteria</taxon>
        <taxon>Pseudomonadati</taxon>
        <taxon>Pseudomonadota</taxon>
        <taxon>Gammaproteobacteria</taxon>
        <taxon>Pseudomonadales</taxon>
        <taxon>Pseudomonadaceae</taxon>
        <taxon>Pseudomonas</taxon>
    </lineage>
</organism>
<proteinExistence type="predicted"/>